<dbReference type="Gene3D" id="3.30.70.2970">
    <property type="entry name" value="Protein of unknown function (DUF541), domain 2"/>
    <property type="match status" value="1"/>
</dbReference>
<evidence type="ECO:0000313" key="2">
    <source>
        <dbReference type="EMBL" id="GJD99190.1"/>
    </source>
</evidence>
<name>A0ABQ4S9P6_9HYPH</name>
<dbReference type="InterPro" id="IPR052022">
    <property type="entry name" value="26kDa_periplasmic_antigen"/>
</dbReference>
<feature type="signal peptide" evidence="1">
    <location>
        <begin position="1"/>
        <end position="22"/>
    </location>
</feature>
<dbReference type="InterPro" id="IPR007497">
    <property type="entry name" value="SIMPL/DUF541"/>
</dbReference>
<gene>
    <name evidence="2" type="ORF">GMJLKIPL_1106</name>
</gene>
<sequence length="236" mass="24366">MRRPAAPTLALLAWALAAPVLAAPAAAEEGRITVVGRASVEAVPDYATVEIAVESRGPTAAAALDQNSAAAQKVIAFAKEFDAEVSTTAVVLQPVTRPVRDARGQEAPDGYRALNVVHIRLKALARLGELMRRSLDGGADRIGGVSFGLLDPARTEDEARAAAVRDAIRQARGLAEAAGVRLGAVERIVSPARTEGAVYASRTLAAKARAPSVPLEAGTVTVEAAVEATWRIAGAP</sequence>
<organism evidence="2 3">
    <name type="scientific">Methylobacterium isbiliense</name>
    <dbReference type="NCBI Taxonomy" id="315478"/>
    <lineage>
        <taxon>Bacteria</taxon>
        <taxon>Pseudomonadati</taxon>
        <taxon>Pseudomonadota</taxon>
        <taxon>Alphaproteobacteria</taxon>
        <taxon>Hyphomicrobiales</taxon>
        <taxon>Methylobacteriaceae</taxon>
        <taxon>Methylobacterium</taxon>
    </lineage>
</organism>
<dbReference type="Proteomes" id="UP001055153">
    <property type="component" value="Unassembled WGS sequence"/>
</dbReference>
<proteinExistence type="predicted"/>
<protein>
    <submittedName>
        <fullName evidence="2">26 kDa periplasmic immunogenic protein</fullName>
    </submittedName>
</protein>
<reference evidence="2" key="2">
    <citation type="submission" date="2021-08" db="EMBL/GenBank/DDBJ databases">
        <authorList>
            <person name="Tani A."/>
            <person name="Ola A."/>
            <person name="Ogura Y."/>
            <person name="Katsura K."/>
            <person name="Hayashi T."/>
        </authorList>
    </citation>
    <scope>NUCLEOTIDE SEQUENCE</scope>
    <source>
        <strain evidence="2">DSM 17168</strain>
    </source>
</reference>
<evidence type="ECO:0000256" key="1">
    <source>
        <dbReference type="SAM" id="SignalP"/>
    </source>
</evidence>
<dbReference type="Pfam" id="PF04402">
    <property type="entry name" value="SIMPL"/>
    <property type="match status" value="1"/>
</dbReference>
<dbReference type="Gene3D" id="3.30.110.170">
    <property type="entry name" value="Protein of unknown function (DUF541), domain 1"/>
    <property type="match status" value="1"/>
</dbReference>
<feature type="chain" id="PRO_5045787612" evidence="1">
    <location>
        <begin position="23"/>
        <end position="236"/>
    </location>
</feature>
<evidence type="ECO:0000313" key="3">
    <source>
        <dbReference type="Proteomes" id="UP001055153"/>
    </source>
</evidence>
<keyword evidence="1" id="KW-0732">Signal</keyword>
<dbReference type="PANTHER" id="PTHR34387:SF2">
    <property type="entry name" value="SLR1258 PROTEIN"/>
    <property type="match status" value="1"/>
</dbReference>
<dbReference type="PANTHER" id="PTHR34387">
    <property type="entry name" value="SLR1258 PROTEIN"/>
    <property type="match status" value="1"/>
</dbReference>
<comment type="caution">
    <text evidence="2">The sequence shown here is derived from an EMBL/GenBank/DDBJ whole genome shotgun (WGS) entry which is preliminary data.</text>
</comment>
<dbReference type="EMBL" id="BPQQ01000011">
    <property type="protein sequence ID" value="GJD99190.1"/>
    <property type="molecule type" value="Genomic_DNA"/>
</dbReference>
<dbReference type="RefSeq" id="WP_238234079.1">
    <property type="nucleotide sequence ID" value="NZ_BPQQ01000011.1"/>
</dbReference>
<accession>A0ABQ4S9P6</accession>
<keyword evidence="3" id="KW-1185">Reference proteome</keyword>
<reference evidence="2" key="1">
    <citation type="journal article" date="2021" name="Front. Microbiol.">
        <title>Comprehensive Comparative Genomics and Phenotyping of Methylobacterium Species.</title>
        <authorList>
            <person name="Alessa O."/>
            <person name="Ogura Y."/>
            <person name="Fujitani Y."/>
            <person name="Takami H."/>
            <person name="Hayashi T."/>
            <person name="Sahin N."/>
            <person name="Tani A."/>
        </authorList>
    </citation>
    <scope>NUCLEOTIDE SEQUENCE</scope>
    <source>
        <strain evidence="2">DSM 17168</strain>
    </source>
</reference>